<keyword evidence="2" id="KW-1185">Reference proteome</keyword>
<sequence length="77" mass="8660">MSIFNLSRLRNLKVSSNRFLGFRKLDMFRKLGNLTSLDLSNNNLSINANVMAANLSSFPNFTSIKLASCNLSRFLNS</sequence>
<comment type="caution">
    <text evidence="1">The sequence shown here is derived from an EMBL/GenBank/DDBJ whole genome shotgun (WGS) entry which is preliminary data.</text>
</comment>
<evidence type="ECO:0000313" key="2">
    <source>
        <dbReference type="Proteomes" id="UP000828941"/>
    </source>
</evidence>
<organism evidence="1 2">
    <name type="scientific">Bauhinia variegata</name>
    <name type="common">Purple orchid tree</name>
    <name type="synonym">Phanera variegata</name>
    <dbReference type="NCBI Taxonomy" id="167791"/>
    <lineage>
        <taxon>Eukaryota</taxon>
        <taxon>Viridiplantae</taxon>
        <taxon>Streptophyta</taxon>
        <taxon>Embryophyta</taxon>
        <taxon>Tracheophyta</taxon>
        <taxon>Spermatophyta</taxon>
        <taxon>Magnoliopsida</taxon>
        <taxon>eudicotyledons</taxon>
        <taxon>Gunneridae</taxon>
        <taxon>Pentapetalae</taxon>
        <taxon>rosids</taxon>
        <taxon>fabids</taxon>
        <taxon>Fabales</taxon>
        <taxon>Fabaceae</taxon>
        <taxon>Cercidoideae</taxon>
        <taxon>Cercideae</taxon>
        <taxon>Bauhiniinae</taxon>
        <taxon>Bauhinia</taxon>
    </lineage>
</organism>
<gene>
    <name evidence="1" type="ORF">L6164_000007</name>
</gene>
<accession>A0ACB9Q7V9</accession>
<dbReference type="EMBL" id="CM039426">
    <property type="protein sequence ID" value="KAI4355951.1"/>
    <property type="molecule type" value="Genomic_DNA"/>
</dbReference>
<dbReference type="Proteomes" id="UP000828941">
    <property type="component" value="Chromosome 1"/>
</dbReference>
<reference evidence="1 2" key="1">
    <citation type="journal article" date="2022" name="DNA Res.">
        <title>Chromosomal-level genome assembly of the orchid tree Bauhinia variegata (Leguminosae; Cercidoideae) supports the allotetraploid origin hypothesis of Bauhinia.</title>
        <authorList>
            <person name="Zhong Y."/>
            <person name="Chen Y."/>
            <person name="Zheng D."/>
            <person name="Pang J."/>
            <person name="Liu Y."/>
            <person name="Luo S."/>
            <person name="Meng S."/>
            <person name="Qian L."/>
            <person name="Wei D."/>
            <person name="Dai S."/>
            <person name="Zhou R."/>
        </authorList>
    </citation>
    <scope>NUCLEOTIDE SEQUENCE [LARGE SCALE GENOMIC DNA]</scope>
    <source>
        <strain evidence="1">BV-YZ2020</strain>
    </source>
</reference>
<proteinExistence type="predicted"/>
<protein>
    <submittedName>
        <fullName evidence="1">Uncharacterized protein</fullName>
    </submittedName>
</protein>
<name>A0ACB9Q7V9_BAUVA</name>
<evidence type="ECO:0000313" key="1">
    <source>
        <dbReference type="EMBL" id="KAI4355951.1"/>
    </source>
</evidence>